<comment type="caution">
    <text evidence="2">The sequence shown here is derived from an EMBL/GenBank/DDBJ whole genome shotgun (WGS) entry which is preliminary data.</text>
</comment>
<evidence type="ECO:0000256" key="1">
    <source>
        <dbReference type="SAM" id="Phobius"/>
    </source>
</evidence>
<evidence type="ECO:0000313" key="3">
    <source>
        <dbReference type="Proteomes" id="UP001500842"/>
    </source>
</evidence>
<keyword evidence="1" id="KW-1133">Transmembrane helix</keyword>
<keyword evidence="1" id="KW-0812">Transmembrane</keyword>
<proteinExistence type="predicted"/>
<reference evidence="2 3" key="1">
    <citation type="journal article" date="2019" name="Int. J. Syst. Evol. Microbiol.">
        <title>The Global Catalogue of Microorganisms (GCM) 10K type strain sequencing project: providing services to taxonomists for standard genome sequencing and annotation.</title>
        <authorList>
            <consortium name="The Broad Institute Genomics Platform"/>
            <consortium name="The Broad Institute Genome Sequencing Center for Infectious Disease"/>
            <person name="Wu L."/>
            <person name="Ma J."/>
        </authorList>
    </citation>
    <scope>NUCLEOTIDE SEQUENCE [LARGE SCALE GENOMIC DNA]</scope>
    <source>
        <strain evidence="2 3">JCM 14942</strain>
    </source>
</reference>
<dbReference type="Proteomes" id="UP001500842">
    <property type="component" value="Unassembled WGS sequence"/>
</dbReference>
<keyword evidence="1" id="KW-0472">Membrane</keyword>
<sequence length="214" mass="23570">MAMTVAPKDVPRPPSLLRSVLPPTLFMLLCGIVGPIFVIVGLSVDEPGTGWLLPLGIAITVLDVVIGLVIGGLRHRSALRSHRLRQRGRPARAQVLSFEHTSVRINEQPLLKLRLRIEGEDIAPFEVESRQVVPDVRMPLLYGGELPALVDPETREWEVDWSSARPIAPGVVPVAAADARTPAERLAELDDLLRRDLVSREEYDAARARILGEL</sequence>
<gene>
    <name evidence="2" type="ORF">GCM10009788_10690</name>
</gene>
<evidence type="ECO:0008006" key="4">
    <source>
        <dbReference type="Google" id="ProtNLM"/>
    </source>
</evidence>
<keyword evidence="3" id="KW-1185">Reference proteome</keyword>
<organism evidence="2 3">
    <name type="scientific">Nocardioides humi</name>
    <dbReference type="NCBI Taxonomy" id="449461"/>
    <lineage>
        <taxon>Bacteria</taxon>
        <taxon>Bacillati</taxon>
        <taxon>Actinomycetota</taxon>
        <taxon>Actinomycetes</taxon>
        <taxon>Propionibacteriales</taxon>
        <taxon>Nocardioidaceae</taxon>
        <taxon>Nocardioides</taxon>
    </lineage>
</organism>
<feature type="transmembrane region" description="Helical" evidence="1">
    <location>
        <begin position="20"/>
        <end position="44"/>
    </location>
</feature>
<name>A0ABN1ZZU5_9ACTN</name>
<dbReference type="EMBL" id="BAAAOR010000007">
    <property type="protein sequence ID" value="GAA1508335.1"/>
    <property type="molecule type" value="Genomic_DNA"/>
</dbReference>
<feature type="transmembrane region" description="Helical" evidence="1">
    <location>
        <begin position="50"/>
        <end position="73"/>
    </location>
</feature>
<accession>A0ABN1ZZU5</accession>
<evidence type="ECO:0000313" key="2">
    <source>
        <dbReference type="EMBL" id="GAA1508335.1"/>
    </source>
</evidence>
<protein>
    <recommendedName>
        <fullName evidence="4">SHOCT domain-containing protein</fullName>
    </recommendedName>
</protein>